<feature type="region of interest" description="Disordered" evidence="1">
    <location>
        <begin position="1"/>
        <end position="27"/>
    </location>
</feature>
<organism evidence="2">
    <name type="scientific">Anguilla anguilla</name>
    <name type="common">European freshwater eel</name>
    <name type="synonym">Muraena anguilla</name>
    <dbReference type="NCBI Taxonomy" id="7936"/>
    <lineage>
        <taxon>Eukaryota</taxon>
        <taxon>Metazoa</taxon>
        <taxon>Chordata</taxon>
        <taxon>Craniata</taxon>
        <taxon>Vertebrata</taxon>
        <taxon>Euteleostomi</taxon>
        <taxon>Actinopterygii</taxon>
        <taxon>Neopterygii</taxon>
        <taxon>Teleostei</taxon>
        <taxon>Anguilliformes</taxon>
        <taxon>Anguillidae</taxon>
        <taxon>Anguilla</taxon>
    </lineage>
</organism>
<proteinExistence type="predicted"/>
<accession>A0A0E9PAF5</accession>
<dbReference type="AlphaFoldDB" id="A0A0E9PAF5"/>
<sequence>MCERSPDMLSHFRKVRHRKGSTAAGSL</sequence>
<name>A0A0E9PAF5_ANGAN</name>
<reference evidence="2" key="1">
    <citation type="submission" date="2014-11" db="EMBL/GenBank/DDBJ databases">
        <authorList>
            <person name="Amaro Gonzalez C."/>
        </authorList>
    </citation>
    <scope>NUCLEOTIDE SEQUENCE</scope>
</reference>
<evidence type="ECO:0000256" key="1">
    <source>
        <dbReference type="SAM" id="MobiDB-lite"/>
    </source>
</evidence>
<protein>
    <submittedName>
        <fullName evidence="2">Uncharacterized protein</fullName>
    </submittedName>
</protein>
<feature type="compositionally biased region" description="Basic residues" evidence="1">
    <location>
        <begin position="11"/>
        <end position="20"/>
    </location>
</feature>
<evidence type="ECO:0000313" key="2">
    <source>
        <dbReference type="EMBL" id="JAH01232.1"/>
    </source>
</evidence>
<dbReference type="EMBL" id="GBXM01107345">
    <property type="protein sequence ID" value="JAH01232.1"/>
    <property type="molecule type" value="Transcribed_RNA"/>
</dbReference>
<reference evidence="2" key="2">
    <citation type="journal article" date="2015" name="Fish Shellfish Immunol.">
        <title>Early steps in the European eel (Anguilla anguilla)-Vibrio vulnificus interaction in the gills: Role of the RtxA13 toxin.</title>
        <authorList>
            <person name="Callol A."/>
            <person name="Pajuelo D."/>
            <person name="Ebbesson L."/>
            <person name="Teles M."/>
            <person name="MacKenzie S."/>
            <person name="Amaro C."/>
        </authorList>
    </citation>
    <scope>NUCLEOTIDE SEQUENCE</scope>
</reference>